<name>A0A8S5S0B0_9CAUD</name>
<organism evidence="1">
    <name type="scientific">Podoviridae sp. ct8Lf7</name>
    <dbReference type="NCBI Taxonomy" id="2827723"/>
    <lineage>
        <taxon>Viruses</taxon>
        <taxon>Duplodnaviria</taxon>
        <taxon>Heunggongvirae</taxon>
        <taxon>Uroviricota</taxon>
        <taxon>Caudoviricetes</taxon>
    </lineage>
</organism>
<sequence>MLMNLNDVLTKQNVITKILLQDGDKELSRELKVKIMRIRMAYNKIKKQFDEDTQEFTNQIITPELKELSEKSERTSEEENRYEELASKANSEYQEYLVQKGLEEIKDSLDDSITMEEYSDILDVNSGNDVEVNGNKIKAADLMEIIFDLFVKQ</sequence>
<accession>A0A8S5S0B0</accession>
<evidence type="ECO:0000313" key="1">
    <source>
        <dbReference type="EMBL" id="DAF44453.1"/>
    </source>
</evidence>
<dbReference type="EMBL" id="BK032511">
    <property type="protein sequence ID" value="DAF44453.1"/>
    <property type="molecule type" value="Genomic_DNA"/>
</dbReference>
<proteinExistence type="predicted"/>
<protein>
    <submittedName>
        <fullName evidence="1">Uncharacterized protein</fullName>
    </submittedName>
</protein>
<reference evidence="1" key="1">
    <citation type="journal article" date="2021" name="Proc. Natl. Acad. Sci. U.S.A.">
        <title>A Catalog of Tens of Thousands of Viruses from Human Metagenomes Reveals Hidden Associations with Chronic Diseases.</title>
        <authorList>
            <person name="Tisza M.J."/>
            <person name="Buck C.B."/>
        </authorList>
    </citation>
    <scope>NUCLEOTIDE SEQUENCE</scope>
    <source>
        <strain evidence="1">Ct8Lf7</strain>
    </source>
</reference>